<evidence type="ECO:0000259" key="1">
    <source>
        <dbReference type="Pfam" id="PF01408"/>
    </source>
</evidence>
<organism evidence="3 4">
    <name type="scientific">Acetobacter musti</name>
    <dbReference type="NCBI Taxonomy" id="864732"/>
    <lineage>
        <taxon>Bacteria</taxon>
        <taxon>Pseudomonadati</taxon>
        <taxon>Pseudomonadota</taxon>
        <taxon>Alphaproteobacteria</taxon>
        <taxon>Acetobacterales</taxon>
        <taxon>Acetobacteraceae</taxon>
        <taxon>Acetobacter</taxon>
    </lineage>
</organism>
<dbReference type="InterPro" id="IPR000683">
    <property type="entry name" value="Gfo/Idh/MocA-like_OxRdtase_N"/>
</dbReference>
<dbReference type="Pfam" id="PF22725">
    <property type="entry name" value="GFO_IDH_MocA_C3"/>
    <property type="match status" value="1"/>
</dbReference>
<dbReference type="InterPro" id="IPR051317">
    <property type="entry name" value="Gfo/Idh/MocA_oxidoreduct"/>
</dbReference>
<dbReference type="Pfam" id="PF01408">
    <property type="entry name" value="GFO_IDH_MocA"/>
    <property type="match status" value="1"/>
</dbReference>
<sequence length="358" mass="38214">MIGGALGAFMGDVHRRAMALTGRFALTAACLSGHPETARAAGTALRLDPDRIYDDWATMARTEAARPDGIRLAIIVTPNYLHLPVAAIFLDAGIPVFCEKPLTNTLPEAEDFAARFAMSGDRMALAYTYSGYSMVREARTLIRSGRLGPLRSIQAEYLQDWLGASDAPGGWRLDPAKGGPGGCLADIGTHAFHLAEFVTGLRCNALSARVSRLVPGREVPDDAQMQLRFPGGETGGLWVSQVATGCGNGLRLRIFGEKASLEWAQERPEDLILSFPDGHSERIVRGATGVTAPSLLPRGHPEGYLEAFARLYTDLADRIEGRPAPLLPTLADGLRGQHFVAAALTSGAADGAWISLTP</sequence>
<dbReference type="Gene3D" id="3.30.360.10">
    <property type="entry name" value="Dihydrodipicolinate Reductase, domain 2"/>
    <property type="match status" value="1"/>
</dbReference>
<reference evidence="3 4" key="1">
    <citation type="journal article" date="2020" name="Int. J. Syst. Evol. Microbiol.">
        <title>Novel acetic acid bacteria from cider fermentations: Acetobacter conturbans sp. nov. and Acetobacter fallax sp. nov.</title>
        <authorList>
            <person name="Sombolestani A.S."/>
            <person name="Cleenwerck I."/>
            <person name="Cnockaert M."/>
            <person name="Borremans W."/>
            <person name="Wieme A.D."/>
            <person name="De Vuyst L."/>
            <person name="Vandamme P."/>
        </authorList>
    </citation>
    <scope>NUCLEOTIDE SEQUENCE [LARGE SCALE GENOMIC DNA]</scope>
    <source>
        <strain evidence="3 4">LMG 30640</strain>
    </source>
</reference>
<dbReference type="Gene3D" id="3.40.50.720">
    <property type="entry name" value="NAD(P)-binding Rossmann-like Domain"/>
    <property type="match status" value="1"/>
</dbReference>
<comment type="caution">
    <text evidence="3">The sequence shown here is derived from an EMBL/GenBank/DDBJ whole genome shotgun (WGS) entry which is preliminary data.</text>
</comment>
<evidence type="ECO:0000259" key="2">
    <source>
        <dbReference type="Pfam" id="PF22725"/>
    </source>
</evidence>
<keyword evidence="4" id="KW-1185">Reference proteome</keyword>
<gene>
    <name evidence="3" type="ORF">GOB93_06875</name>
</gene>
<dbReference type="PANTHER" id="PTHR43708:SF3">
    <property type="entry name" value="OXIDOREDUCTASE"/>
    <property type="match status" value="1"/>
</dbReference>
<proteinExistence type="predicted"/>
<evidence type="ECO:0000313" key="3">
    <source>
        <dbReference type="EMBL" id="NHN84369.1"/>
    </source>
</evidence>
<dbReference type="InterPro" id="IPR055170">
    <property type="entry name" value="GFO_IDH_MocA-like_dom"/>
</dbReference>
<dbReference type="Proteomes" id="UP000635278">
    <property type="component" value="Unassembled WGS sequence"/>
</dbReference>
<evidence type="ECO:0000313" key="4">
    <source>
        <dbReference type="Proteomes" id="UP000635278"/>
    </source>
</evidence>
<dbReference type="EMBL" id="WOTB01000006">
    <property type="protein sequence ID" value="NHN84369.1"/>
    <property type="molecule type" value="Genomic_DNA"/>
</dbReference>
<name>A0ABX0JRZ1_9PROT</name>
<accession>A0ABX0JRZ1</accession>
<dbReference type="PANTHER" id="PTHR43708">
    <property type="entry name" value="CONSERVED EXPRESSED OXIDOREDUCTASE (EUROFUNG)"/>
    <property type="match status" value="1"/>
</dbReference>
<protein>
    <submittedName>
        <fullName evidence="3">Gfo/Idh/MocA family oxidoreductase</fullName>
    </submittedName>
</protein>
<dbReference type="SUPFAM" id="SSF55347">
    <property type="entry name" value="Glyceraldehyde-3-phosphate dehydrogenase-like, C-terminal domain"/>
    <property type="match status" value="1"/>
</dbReference>
<feature type="domain" description="GFO/IDH/MocA-like oxidoreductase" evidence="2">
    <location>
        <begin position="135"/>
        <end position="262"/>
    </location>
</feature>
<dbReference type="InterPro" id="IPR036291">
    <property type="entry name" value="NAD(P)-bd_dom_sf"/>
</dbReference>
<feature type="domain" description="Gfo/Idh/MocA-like oxidoreductase N-terminal" evidence="1">
    <location>
        <begin position="7"/>
        <end position="124"/>
    </location>
</feature>
<dbReference type="SUPFAM" id="SSF51735">
    <property type="entry name" value="NAD(P)-binding Rossmann-fold domains"/>
    <property type="match status" value="1"/>
</dbReference>